<name>A0AAV9RI28_9TELE</name>
<keyword evidence="2 5" id="KW-0812">Transmembrane</keyword>
<dbReference type="SUPFAM" id="SSF81321">
    <property type="entry name" value="Family A G protein-coupled receptor-like"/>
    <property type="match status" value="1"/>
</dbReference>
<dbReference type="PANTHER" id="PTHR46752:SF1">
    <property type="entry name" value="G-PROTEIN COUPLED RECEPTOR 39"/>
    <property type="match status" value="1"/>
</dbReference>
<evidence type="ECO:0000313" key="7">
    <source>
        <dbReference type="EMBL" id="KAK5608572.1"/>
    </source>
</evidence>
<evidence type="ECO:0000256" key="2">
    <source>
        <dbReference type="ARBA" id="ARBA00022692"/>
    </source>
</evidence>
<dbReference type="InterPro" id="IPR052676">
    <property type="entry name" value="Zinc-sensing_GPCR"/>
</dbReference>
<feature type="transmembrane region" description="Helical" evidence="5">
    <location>
        <begin position="27"/>
        <end position="51"/>
    </location>
</feature>
<dbReference type="PROSITE" id="PS50262">
    <property type="entry name" value="G_PROTEIN_RECEP_F1_2"/>
    <property type="match status" value="1"/>
</dbReference>
<gene>
    <name evidence="7" type="ORF">CRENBAI_023689</name>
</gene>
<comment type="subcellular location">
    <subcellularLocation>
        <location evidence="1">Membrane</location>
    </subcellularLocation>
</comment>
<dbReference type="GO" id="GO:0004930">
    <property type="term" value="F:G protein-coupled receptor activity"/>
    <property type="evidence" value="ECO:0007669"/>
    <property type="project" value="TreeGrafter"/>
</dbReference>
<sequence>MLCWFPNQIRRLMMATIPKSNWTLSYFWSYVTLHLVADTFFYLSSVINPFLYNLSSRQFREVFLQVLRCHLTIEHVNRRNVQPSNAPSARSLRPLLVKSLSHTRASRMTVQEKPPPTFTTFQTDSGVVSSSQMTISMTEEPGLITRTDVPSETEI</sequence>
<dbReference type="Proteomes" id="UP001311232">
    <property type="component" value="Unassembled WGS sequence"/>
</dbReference>
<feature type="domain" description="G-protein coupled receptors family 1 profile" evidence="6">
    <location>
        <begin position="1"/>
        <end position="52"/>
    </location>
</feature>
<keyword evidence="4 5" id="KW-0472">Membrane</keyword>
<evidence type="ECO:0000256" key="4">
    <source>
        <dbReference type="ARBA" id="ARBA00023136"/>
    </source>
</evidence>
<proteinExistence type="predicted"/>
<dbReference type="Gene3D" id="1.20.1070.10">
    <property type="entry name" value="Rhodopsin 7-helix transmembrane proteins"/>
    <property type="match status" value="1"/>
</dbReference>
<dbReference type="EMBL" id="JAHHUM010001800">
    <property type="protein sequence ID" value="KAK5608572.1"/>
    <property type="molecule type" value="Genomic_DNA"/>
</dbReference>
<evidence type="ECO:0000256" key="3">
    <source>
        <dbReference type="ARBA" id="ARBA00022989"/>
    </source>
</evidence>
<organism evidence="7 8">
    <name type="scientific">Crenichthys baileyi</name>
    <name type="common">White River springfish</name>
    <dbReference type="NCBI Taxonomy" id="28760"/>
    <lineage>
        <taxon>Eukaryota</taxon>
        <taxon>Metazoa</taxon>
        <taxon>Chordata</taxon>
        <taxon>Craniata</taxon>
        <taxon>Vertebrata</taxon>
        <taxon>Euteleostomi</taxon>
        <taxon>Actinopterygii</taxon>
        <taxon>Neopterygii</taxon>
        <taxon>Teleostei</taxon>
        <taxon>Neoteleostei</taxon>
        <taxon>Acanthomorphata</taxon>
        <taxon>Ovalentaria</taxon>
        <taxon>Atherinomorphae</taxon>
        <taxon>Cyprinodontiformes</taxon>
        <taxon>Goodeidae</taxon>
        <taxon>Crenichthys</taxon>
    </lineage>
</organism>
<evidence type="ECO:0000256" key="5">
    <source>
        <dbReference type="SAM" id="Phobius"/>
    </source>
</evidence>
<reference evidence="7 8" key="1">
    <citation type="submission" date="2021-06" db="EMBL/GenBank/DDBJ databases">
        <authorList>
            <person name="Palmer J.M."/>
        </authorList>
    </citation>
    <scope>NUCLEOTIDE SEQUENCE [LARGE SCALE GENOMIC DNA]</scope>
    <source>
        <strain evidence="7 8">MEX-2019</strain>
        <tissue evidence="7">Muscle</tissue>
    </source>
</reference>
<comment type="caution">
    <text evidence="7">The sequence shown here is derived from an EMBL/GenBank/DDBJ whole genome shotgun (WGS) entry which is preliminary data.</text>
</comment>
<dbReference type="PANTHER" id="PTHR46752">
    <property type="entry name" value="G-PROTEIN COUPLED RECEPTOR 39"/>
    <property type="match status" value="1"/>
</dbReference>
<accession>A0AAV9RI28</accession>
<evidence type="ECO:0000259" key="6">
    <source>
        <dbReference type="PROSITE" id="PS50262"/>
    </source>
</evidence>
<dbReference type="GO" id="GO:0016020">
    <property type="term" value="C:membrane"/>
    <property type="evidence" value="ECO:0007669"/>
    <property type="project" value="UniProtKB-SubCell"/>
</dbReference>
<evidence type="ECO:0000313" key="8">
    <source>
        <dbReference type="Proteomes" id="UP001311232"/>
    </source>
</evidence>
<dbReference type="AlphaFoldDB" id="A0AAV9RI28"/>
<keyword evidence="3 5" id="KW-1133">Transmembrane helix</keyword>
<protein>
    <recommendedName>
        <fullName evidence="6">G-protein coupled receptors family 1 profile domain-containing protein</fullName>
    </recommendedName>
</protein>
<evidence type="ECO:0000256" key="1">
    <source>
        <dbReference type="ARBA" id="ARBA00004370"/>
    </source>
</evidence>
<keyword evidence="8" id="KW-1185">Reference proteome</keyword>
<dbReference type="InterPro" id="IPR017452">
    <property type="entry name" value="GPCR_Rhodpsn_7TM"/>
</dbReference>